<feature type="domain" description="Histidine kinase/HSP90-like ATPase" evidence="3">
    <location>
        <begin position="12"/>
        <end position="119"/>
    </location>
</feature>
<feature type="region of interest" description="Disordered" evidence="2">
    <location>
        <begin position="132"/>
        <end position="153"/>
    </location>
</feature>
<keyword evidence="4" id="KW-0067">ATP-binding</keyword>
<organism evidence="4 5">
    <name type="scientific">Nonomuraea indica</name>
    <dbReference type="NCBI Taxonomy" id="1581193"/>
    <lineage>
        <taxon>Bacteria</taxon>
        <taxon>Bacillati</taxon>
        <taxon>Actinomycetota</taxon>
        <taxon>Actinomycetes</taxon>
        <taxon>Streptosporangiales</taxon>
        <taxon>Streptosporangiaceae</taxon>
        <taxon>Nonomuraea</taxon>
    </lineage>
</organism>
<dbReference type="Gene3D" id="3.30.565.10">
    <property type="entry name" value="Histidine kinase-like ATPase, C-terminal domain"/>
    <property type="match status" value="1"/>
</dbReference>
<accession>A0ABW8A1F9</accession>
<keyword evidence="1" id="KW-0808">Transferase</keyword>
<dbReference type="Pfam" id="PF13581">
    <property type="entry name" value="HATPase_c_2"/>
    <property type="match status" value="1"/>
</dbReference>
<reference evidence="4 5" key="1">
    <citation type="submission" date="2024-10" db="EMBL/GenBank/DDBJ databases">
        <title>The Natural Products Discovery Center: Release of the First 8490 Sequenced Strains for Exploring Actinobacteria Biosynthetic Diversity.</title>
        <authorList>
            <person name="Kalkreuter E."/>
            <person name="Kautsar S.A."/>
            <person name="Yang D."/>
            <person name="Bader C.D."/>
            <person name="Teijaro C.N."/>
            <person name="Fluegel L."/>
            <person name="Davis C.M."/>
            <person name="Simpson J.R."/>
            <person name="Lauterbach L."/>
            <person name="Steele A.D."/>
            <person name="Gui C."/>
            <person name="Meng S."/>
            <person name="Li G."/>
            <person name="Viehrig K."/>
            <person name="Ye F."/>
            <person name="Su P."/>
            <person name="Kiefer A.F."/>
            <person name="Nichols A."/>
            <person name="Cepeda A.J."/>
            <person name="Yan W."/>
            <person name="Fan B."/>
            <person name="Jiang Y."/>
            <person name="Adhikari A."/>
            <person name="Zheng C.-J."/>
            <person name="Schuster L."/>
            <person name="Cowan T.M."/>
            <person name="Smanski M.J."/>
            <person name="Chevrette M.G."/>
            <person name="De Carvalho L.P.S."/>
            <person name="Shen B."/>
        </authorList>
    </citation>
    <scope>NUCLEOTIDE SEQUENCE [LARGE SCALE GENOMIC DNA]</scope>
    <source>
        <strain evidence="4 5">NPDC049503</strain>
    </source>
</reference>
<dbReference type="RefSeq" id="WP_397020399.1">
    <property type="nucleotide sequence ID" value="NZ_JBITMB010000003.1"/>
</dbReference>
<dbReference type="SUPFAM" id="SSF55874">
    <property type="entry name" value="ATPase domain of HSP90 chaperone/DNA topoisomerase II/histidine kinase"/>
    <property type="match status" value="1"/>
</dbReference>
<evidence type="ECO:0000256" key="1">
    <source>
        <dbReference type="ARBA" id="ARBA00022527"/>
    </source>
</evidence>
<keyword evidence="1" id="KW-0418">Kinase</keyword>
<dbReference type="CDD" id="cd16936">
    <property type="entry name" value="HATPase_RsbW-like"/>
    <property type="match status" value="1"/>
</dbReference>
<dbReference type="EMBL" id="JBITMB010000003">
    <property type="protein sequence ID" value="MFI7440629.1"/>
    <property type="molecule type" value="Genomic_DNA"/>
</dbReference>
<evidence type="ECO:0000256" key="2">
    <source>
        <dbReference type="SAM" id="MobiDB-lite"/>
    </source>
</evidence>
<evidence type="ECO:0000313" key="5">
    <source>
        <dbReference type="Proteomes" id="UP001612928"/>
    </source>
</evidence>
<evidence type="ECO:0000259" key="3">
    <source>
        <dbReference type="Pfam" id="PF13581"/>
    </source>
</evidence>
<dbReference type="Proteomes" id="UP001612928">
    <property type="component" value="Unassembled WGS sequence"/>
</dbReference>
<proteinExistence type="predicted"/>
<keyword evidence="5" id="KW-1185">Reference proteome</keyword>
<keyword evidence="1" id="KW-0723">Serine/threonine-protein kinase</keyword>
<evidence type="ECO:0000313" key="4">
    <source>
        <dbReference type="EMBL" id="MFI7440629.1"/>
    </source>
</evidence>
<dbReference type="InterPro" id="IPR050267">
    <property type="entry name" value="Anti-sigma-factor_SerPK"/>
</dbReference>
<dbReference type="GO" id="GO:0005524">
    <property type="term" value="F:ATP binding"/>
    <property type="evidence" value="ECO:0007669"/>
    <property type="project" value="UniProtKB-KW"/>
</dbReference>
<dbReference type="PANTHER" id="PTHR35526:SF3">
    <property type="entry name" value="ANTI-SIGMA-F FACTOR RSBW"/>
    <property type="match status" value="1"/>
</dbReference>
<dbReference type="PANTHER" id="PTHR35526">
    <property type="entry name" value="ANTI-SIGMA-F FACTOR RSBW-RELATED"/>
    <property type="match status" value="1"/>
</dbReference>
<sequence length="153" mass="16958">MNVEQASWPITEDLSLVRRRVHAFAADAGLCGQRLDDLVLAVNEAVGNVLEHGGGTGTVTVRADERGVWVDVLDTAADLRADHLRRRVDGPPPLGGRGFGLWLVQHVCDQVDIDHPGGNARLRVLMRHRPATDSERVRKEHERHRARTGDFLL</sequence>
<dbReference type="InterPro" id="IPR036890">
    <property type="entry name" value="HATPase_C_sf"/>
</dbReference>
<gene>
    <name evidence="4" type="ORF">ACIBP5_11795</name>
</gene>
<protein>
    <submittedName>
        <fullName evidence="4">ATP-binding protein</fullName>
    </submittedName>
</protein>
<comment type="caution">
    <text evidence="4">The sequence shown here is derived from an EMBL/GenBank/DDBJ whole genome shotgun (WGS) entry which is preliminary data.</text>
</comment>
<dbReference type="InterPro" id="IPR003594">
    <property type="entry name" value="HATPase_dom"/>
</dbReference>
<keyword evidence="4" id="KW-0547">Nucleotide-binding</keyword>
<name>A0ABW8A1F9_9ACTN</name>